<dbReference type="InterPro" id="IPR057774">
    <property type="entry name" value="D8C_UMOD/GP2/OIT3-like"/>
</dbReference>
<reference evidence="5 6" key="1">
    <citation type="submission" date="2021-04" db="EMBL/GenBank/DDBJ databases">
        <authorList>
            <person name="De Guttry C."/>
            <person name="Zahm M."/>
            <person name="Klopp C."/>
            <person name="Cabau C."/>
            <person name="Louis A."/>
            <person name="Berthelot C."/>
            <person name="Parey E."/>
            <person name="Roest Crollius H."/>
            <person name="Montfort J."/>
            <person name="Robinson-Rechavi M."/>
            <person name="Bucao C."/>
            <person name="Bouchez O."/>
            <person name="Gislard M."/>
            <person name="Lluch J."/>
            <person name="Milhes M."/>
            <person name="Lampietro C."/>
            <person name="Lopez Roques C."/>
            <person name="Donnadieu C."/>
            <person name="Braasch I."/>
            <person name="Desvignes T."/>
            <person name="Postlethwait J."/>
            <person name="Bobe J."/>
            <person name="Wedekind C."/>
            <person name="Guiguen Y."/>
        </authorList>
    </citation>
    <scope>NUCLEOTIDE SEQUENCE [LARGE SCALE GENOMIC DNA]</scope>
    <source>
        <strain evidence="5">Cs_M1</strain>
        <tissue evidence="5">Blood</tissue>
    </source>
</reference>
<evidence type="ECO:0000256" key="2">
    <source>
        <dbReference type="ARBA" id="ARBA00023157"/>
    </source>
</evidence>
<proteinExistence type="predicted"/>
<evidence type="ECO:0000313" key="6">
    <source>
        <dbReference type="Proteomes" id="UP001356427"/>
    </source>
</evidence>
<feature type="region of interest" description="Disordered" evidence="3">
    <location>
        <begin position="139"/>
        <end position="173"/>
    </location>
</feature>
<organism evidence="5 6">
    <name type="scientific">Coregonus suidteri</name>
    <dbReference type="NCBI Taxonomy" id="861788"/>
    <lineage>
        <taxon>Eukaryota</taxon>
        <taxon>Metazoa</taxon>
        <taxon>Chordata</taxon>
        <taxon>Craniata</taxon>
        <taxon>Vertebrata</taxon>
        <taxon>Euteleostomi</taxon>
        <taxon>Actinopterygii</taxon>
        <taxon>Neopterygii</taxon>
        <taxon>Teleostei</taxon>
        <taxon>Protacanthopterygii</taxon>
        <taxon>Salmoniformes</taxon>
        <taxon>Salmonidae</taxon>
        <taxon>Coregoninae</taxon>
        <taxon>Coregonus</taxon>
    </lineage>
</organism>
<sequence>MLTSPKIETTTEIGSTSLVYPPNHGEEDIMWSSEEEDSTRPFDPCFHYTVLDQAWRATNTSNKNQMCDRNVKWQGWYRLLYKGNSLQMPERCVPMDKCGTHAPLWLAGCHFFASYPGPISGKVNRIKYRTFLVNVGEPSTGGPGCSRLLSKESTSSSSPHRVGNTASRRTCGC</sequence>
<dbReference type="Pfam" id="PF23283">
    <property type="entry name" value="D8C_UMOD"/>
    <property type="match status" value="1"/>
</dbReference>
<dbReference type="AlphaFoldDB" id="A0AAN8R7E8"/>
<protein>
    <recommendedName>
        <fullName evidence="4">UMOD/GP2/OIT3-like D8C domain-containing protein</fullName>
    </recommendedName>
</protein>
<dbReference type="Proteomes" id="UP001356427">
    <property type="component" value="Unassembled WGS sequence"/>
</dbReference>
<keyword evidence="6" id="KW-1185">Reference proteome</keyword>
<comment type="caution">
    <text evidence="5">The sequence shown here is derived from an EMBL/GenBank/DDBJ whole genome shotgun (WGS) entry which is preliminary data.</text>
</comment>
<keyword evidence="2" id="KW-1015">Disulfide bond</keyword>
<feature type="compositionally biased region" description="Polar residues" evidence="3">
    <location>
        <begin position="164"/>
        <end position="173"/>
    </location>
</feature>
<feature type="domain" description="UMOD/GP2/OIT3-like D8C" evidence="4">
    <location>
        <begin position="77"/>
        <end position="110"/>
    </location>
</feature>
<dbReference type="EMBL" id="JAGTTL010000001">
    <property type="protein sequence ID" value="KAK6329285.1"/>
    <property type="molecule type" value="Genomic_DNA"/>
</dbReference>
<gene>
    <name evidence="5" type="ORF">J4Q44_G00012630</name>
</gene>
<name>A0AAN8R7E8_9TELE</name>
<evidence type="ECO:0000313" key="5">
    <source>
        <dbReference type="EMBL" id="KAK6329285.1"/>
    </source>
</evidence>
<feature type="compositionally biased region" description="Low complexity" evidence="3">
    <location>
        <begin position="146"/>
        <end position="158"/>
    </location>
</feature>
<accession>A0AAN8R7E8</accession>
<keyword evidence="1" id="KW-0732">Signal</keyword>
<evidence type="ECO:0000259" key="4">
    <source>
        <dbReference type="Pfam" id="PF23283"/>
    </source>
</evidence>
<evidence type="ECO:0000256" key="1">
    <source>
        <dbReference type="ARBA" id="ARBA00022729"/>
    </source>
</evidence>
<evidence type="ECO:0000256" key="3">
    <source>
        <dbReference type="SAM" id="MobiDB-lite"/>
    </source>
</evidence>